<dbReference type="SUPFAM" id="SSF55120">
    <property type="entry name" value="Pseudouridine synthase"/>
    <property type="match status" value="1"/>
</dbReference>
<gene>
    <name evidence="3" type="ORF">HNP77_001187</name>
</gene>
<protein>
    <submittedName>
        <fullName evidence="3">RluA family pseudouridine synthase</fullName>
    </submittedName>
</protein>
<dbReference type="GO" id="GO:0000455">
    <property type="term" value="P:enzyme-directed rRNA pseudouridine synthesis"/>
    <property type="evidence" value="ECO:0007669"/>
    <property type="project" value="TreeGrafter"/>
</dbReference>
<sequence length="256" mass="29402">MKQIADFTTVYSDDDIVVLNKRSGLLVAADRYDANAPRLDVEAEKEFGTLYAVHRIDKDTSGLVIYARNAEAHKALSMAFENREVQKTYHCLVHGRPMWNDLHVTLPLQPDGDDRHRTVINKKFGKPSVTDFRLLGSCSEYSWIEAKPHTGRTHQIRVHLHANGFDIVCDPLYSGNQKPVRLSDFKRRYNGDVEEERPLLNRLALHAYKLELKHPKTGELMTFTAPYQKDMDALRKQFAKIFKVDPLEENITADPE</sequence>
<dbReference type="AlphaFoldDB" id="A0A840SF90"/>
<dbReference type="PANTHER" id="PTHR21600">
    <property type="entry name" value="MITOCHONDRIAL RNA PSEUDOURIDINE SYNTHASE"/>
    <property type="match status" value="1"/>
</dbReference>
<accession>A0A840SF90</accession>
<evidence type="ECO:0000256" key="1">
    <source>
        <dbReference type="ARBA" id="ARBA00010876"/>
    </source>
</evidence>
<dbReference type="GO" id="GO:0009982">
    <property type="term" value="F:pseudouridine synthase activity"/>
    <property type="evidence" value="ECO:0007669"/>
    <property type="project" value="InterPro"/>
</dbReference>
<dbReference type="GO" id="GO:0140098">
    <property type="term" value="F:catalytic activity, acting on RNA"/>
    <property type="evidence" value="ECO:0007669"/>
    <property type="project" value="UniProtKB-ARBA"/>
</dbReference>
<evidence type="ECO:0000313" key="3">
    <source>
        <dbReference type="EMBL" id="MBB5218818.1"/>
    </source>
</evidence>
<dbReference type="Gene3D" id="3.30.2350.10">
    <property type="entry name" value="Pseudouridine synthase"/>
    <property type="match status" value="1"/>
</dbReference>
<dbReference type="InterPro" id="IPR020103">
    <property type="entry name" value="PsdUridine_synth_cat_dom_sf"/>
</dbReference>
<comment type="similarity">
    <text evidence="1">Belongs to the pseudouridine synthase RluA family.</text>
</comment>
<dbReference type="CDD" id="cd02869">
    <property type="entry name" value="PseudoU_synth_RluA_like"/>
    <property type="match status" value="1"/>
</dbReference>
<dbReference type="InterPro" id="IPR050188">
    <property type="entry name" value="RluA_PseudoU_synthase"/>
</dbReference>
<evidence type="ECO:0000259" key="2">
    <source>
        <dbReference type="Pfam" id="PF00849"/>
    </source>
</evidence>
<dbReference type="PANTHER" id="PTHR21600:SF87">
    <property type="entry name" value="RNA PSEUDOURIDYLATE SYNTHASE DOMAIN-CONTAINING PROTEIN 1"/>
    <property type="match status" value="1"/>
</dbReference>
<dbReference type="GO" id="GO:0003723">
    <property type="term" value="F:RNA binding"/>
    <property type="evidence" value="ECO:0007669"/>
    <property type="project" value="InterPro"/>
</dbReference>
<dbReference type="InterPro" id="IPR006145">
    <property type="entry name" value="PsdUridine_synth_RsuA/RluA"/>
</dbReference>
<dbReference type="RefSeq" id="WP_184652258.1">
    <property type="nucleotide sequence ID" value="NZ_JACHFR010000002.1"/>
</dbReference>
<dbReference type="EMBL" id="JACHFR010000002">
    <property type="protein sequence ID" value="MBB5218818.1"/>
    <property type="molecule type" value="Genomic_DNA"/>
</dbReference>
<reference evidence="3 4" key="1">
    <citation type="submission" date="2020-08" db="EMBL/GenBank/DDBJ databases">
        <title>Genomic Encyclopedia of Type Strains, Phase IV (KMG-IV): sequencing the most valuable type-strain genomes for metagenomic binning, comparative biology and taxonomic classification.</title>
        <authorList>
            <person name="Goeker M."/>
        </authorList>
    </citation>
    <scope>NUCLEOTIDE SEQUENCE [LARGE SCALE GENOMIC DNA]</scope>
    <source>
        <strain evidence="3 4">DSM 103679</strain>
    </source>
</reference>
<comment type="caution">
    <text evidence="3">The sequence shown here is derived from an EMBL/GenBank/DDBJ whole genome shotgun (WGS) entry which is preliminary data.</text>
</comment>
<dbReference type="Proteomes" id="UP000578697">
    <property type="component" value="Unassembled WGS sequence"/>
</dbReference>
<proteinExistence type="inferred from homology"/>
<name>A0A840SF90_9SPIR</name>
<organism evidence="3 4">
    <name type="scientific">Treponema rectale</name>
    <dbReference type="NCBI Taxonomy" id="744512"/>
    <lineage>
        <taxon>Bacteria</taxon>
        <taxon>Pseudomonadati</taxon>
        <taxon>Spirochaetota</taxon>
        <taxon>Spirochaetia</taxon>
        <taxon>Spirochaetales</taxon>
        <taxon>Treponemataceae</taxon>
        <taxon>Treponema</taxon>
    </lineage>
</organism>
<keyword evidence="4" id="KW-1185">Reference proteome</keyword>
<dbReference type="Pfam" id="PF00849">
    <property type="entry name" value="PseudoU_synth_2"/>
    <property type="match status" value="1"/>
</dbReference>
<evidence type="ECO:0000313" key="4">
    <source>
        <dbReference type="Proteomes" id="UP000578697"/>
    </source>
</evidence>
<feature type="domain" description="Pseudouridine synthase RsuA/RluA-like" evidence="2">
    <location>
        <begin position="15"/>
        <end position="162"/>
    </location>
</feature>